<feature type="chain" id="PRO_5005527745" evidence="11">
    <location>
        <begin position="21"/>
        <end position="722"/>
    </location>
</feature>
<dbReference type="PROSITE" id="PS50011">
    <property type="entry name" value="PROTEIN_KINASE_DOM"/>
    <property type="match status" value="1"/>
</dbReference>
<dbReference type="EMBL" id="LFYR01001032">
    <property type="protein sequence ID" value="KMZ65468.1"/>
    <property type="molecule type" value="Genomic_DNA"/>
</dbReference>
<keyword evidence="14" id="KW-1185">Reference proteome</keyword>
<dbReference type="GO" id="GO:0016020">
    <property type="term" value="C:membrane"/>
    <property type="evidence" value="ECO:0000318"/>
    <property type="project" value="GO_Central"/>
</dbReference>
<dbReference type="SUPFAM" id="SSF52058">
    <property type="entry name" value="L domain-like"/>
    <property type="match status" value="1"/>
</dbReference>
<keyword evidence="2" id="KW-0433">Leucine-rich repeat</keyword>
<feature type="domain" description="Protein kinase" evidence="12">
    <location>
        <begin position="429"/>
        <end position="703"/>
    </location>
</feature>
<dbReference type="Proteomes" id="UP000036987">
    <property type="component" value="Unassembled WGS sequence"/>
</dbReference>
<comment type="subcellular location">
    <subcellularLocation>
        <location evidence="1">Membrane</location>
        <topology evidence="1">Single-pass membrane protein</topology>
    </subcellularLocation>
</comment>
<dbReference type="InterPro" id="IPR032675">
    <property type="entry name" value="LRR_dom_sf"/>
</dbReference>
<dbReference type="PANTHER" id="PTHR27000">
    <property type="entry name" value="LEUCINE-RICH REPEAT RECEPTOR-LIKE PROTEIN KINASE FAMILY PROTEIN-RELATED"/>
    <property type="match status" value="1"/>
</dbReference>
<evidence type="ECO:0000256" key="3">
    <source>
        <dbReference type="ARBA" id="ARBA00022692"/>
    </source>
</evidence>
<keyword evidence="9" id="KW-0325">Glycoprotein</keyword>
<accession>A0A0K9P8T1</accession>
<comment type="caution">
    <text evidence="13">The sequence shown here is derived from an EMBL/GenBank/DDBJ whole genome shotgun (WGS) entry which is preliminary data.</text>
</comment>
<dbReference type="InterPro" id="IPR011009">
    <property type="entry name" value="Kinase-like_dom_sf"/>
</dbReference>
<evidence type="ECO:0000256" key="4">
    <source>
        <dbReference type="ARBA" id="ARBA00022729"/>
    </source>
</evidence>
<feature type="transmembrane region" description="Helical" evidence="10">
    <location>
        <begin position="345"/>
        <end position="371"/>
    </location>
</feature>
<evidence type="ECO:0000313" key="14">
    <source>
        <dbReference type="Proteomes" id="UP000036987"/>
    </source>
</evidence>
<feature type="signal peptide" evidence="11">
    <location>
        <begin position="1"/>
        <end position="20"/>
    </location>
</feature>
<dbReference type="Gene3D" id="3.30.200.20">
    <property type="entry name" value="Phosphorylase Kinase, domain 1"/>
    <property type="match status" value="1"/>
</dbReference>
<keyword evidence="7 10" id="KW-0472">Membrane</keyword>
<evidence type="ECO:0000256" key="11">
    <source>
        <dbReference type="SAM" id="SignalP"/>
    </source>
</evidence>
<dbReference type="STRING" id="29655.A0A0K9P8T1"/>
<sequence length="722" mass="80559">MDSSSLCLFISFLLIYGCSGRELLLPPSQVQAFLRIQNLLEYPPVLDGWNNRTDFCHTISVSCNHSNDSITELIIVGVERKHLSSVFSIDHLFDTLSVFTDLTNLSLVSLGIWGNLPILSTNLGSLRSLNLSSNMLYGNIPNEISELRMLEALDLTSNFLTGSVPRLTGLDTLRRLHLGSNRLGPRFPLVGTNLVYLNIARNKFMDVLPEYLSNMNDLQLLDVSRNDLFGFIPPFLFSLPSVNHLGLNGNSLTGDVPNPVGLLNCNKNLKFVNISDNKLVGGEHQPNCLTSISFIYSWNCLSWGNSSSQHPISYCETTTAITSAVTAATTTPPPPLSVEKNWKKIASLVLTVIGGIIGCAILVTLVLMLVFKNNLIRKIIVYDTTRSIPAATTTGIQISPEVTTMGGLGLIIPYRVFDMEELEESTNNFNRSNLLEETSHFQMYKGQIQDGSAVIIKRIRLKQKHSHQLDLLSKLQHRHLVSILGHCVVEGKKNHFGTTTTLYLVFENITNGGTLRAHLTEMLKWSERVNSVIGIARGLQFLHTVTTPGICGNDLKIDNIFLDQTLTTKIHNYNLPIDLRSKKEVFVDSVMTVINRKKKNGNNYWYMKDGEEYDIYQLGLILLQVLTGESVSSESKLEAMKDQMQRIVVAENAANLHEFTDFAIRDSCSNDSVNVVVEVALKCLSDDITKRPSLDDVVWNLKYSAQVQEDHEDSCFVDIDVF</sequence>
<keyword evidence="8" id="KW-0675">Receptor</keyword>
<dbReference type="Pfam" id="PF00560">
    <property type="entry name" value="LRR_1"/>
    <property type="match status" value="2"/>
</dbReference>
<dbReference type="Gene3D" id="3.80.10.10">
    <property type="entry name" value="Ribonuclease Inhibitor"/>
    <property type="match status" value="2"/>
</dbReference>
<keyword evidence="13" id="KW-0418">Kinase</keyword>
<evidence type="ECO:0000256" key="6">
    <source>
        <dbReference type="ARBA" id="ARBA00022989"/>
    </source>
</evidence>
<evidence type="ECO:0000256" key="1">
    <source>
        <dbReference type="ARBA" id="ARBA00004167"/>
    </source>
</evidence>
<evidence type="ECO:0000256" key="2">
    <source>
        <dbReference type="ARBA" id="ARBA00022614"/>
    </source>
</evidence>
<name>A0A0K9P8T1_ZOSMR</name>
<dbReference type="Pfam" id="PF00069">
    <property type="entry name" value="Pkinase"/>
    <property type="match status" value="1"/>
</dbReference>
<reference evidence="14" key="1">
    <citation type="journal article" date="2016" name="Nature">
        <title>The genome of the seagrass Zostera marina reveals angiosperm adaptation to the sea.</title>
        <authorList>
            <person name="Olsen J.L."/>
            <person name="Rouze P."/>
            <person name="Verhelst B."/>
            <person name="Lin Y.-C."/>
            <person name="Bayer T."/>
            <person name="Collen J."/>
            <person name="Dattolo E."/>
            <person name="De Paoli E."/>
            <person name="Dittami S."/>
            <person name="Maumus F."/>
            <person name="Michel G."/>
            <person name="Kersting A."/>
            <person name="Lauritano C."/>
            <person name="Lohaus R."/>
            <person name="Toepel M."/>
            <person name="Tonon T."/>
            <person name="Vanneste K."/>
            <person name="Amirebrahimi M."/>
            <person name="Brakel J."/>
            <person name="Bostroem C."/>
            <person name="Chovatia M."/>
            <person name="Grimwood J."/>
            <person name="Jenkins J.W."/>
            <person name="Jueterbock A."/>
            <person name="Mraz A."/>
            <person name="Stam W.T."/>
            <person name="Tice H."/>
            <person name="Bornberg-Bauer E."/>
            <person name="Green P.J."/>
            <person name="Pearson G.A."/>
            <person name="Procaccini G."/>
            <person name="Duarte C.M."/>
            <person name="Schmutz J."/>
            <person name="Reusch T.B.H."/>
            <person name="Van de Peer Y."/>
        </authorList>
    </citation>
    <scope>NUCLEOTIDE SEQUENCE [LARGE SCALE GENOMIC DNA]</scope>
    <source>
        <strain evidence="14">cv. Finnish</strain>
    </source>
</reference>
<dbReference type="Gene3D" id="1.10.510.10">
    <property type="entry name" value="Transferase(Phosphotransferase) domain 1"/>
    <property type="match status" value="1"/>
</dbReference>
<keyword evidence="4 11" id="KW-0732">Signal</keyword>
<dbReference type="GO" id="GO:0004674">
    <property type="term" value="F:protein serine/threonine kinase activity"/>
    <property type="evidence" value="ECO:0000318"/>
    <property type="project" value="GO_Central"/>
</dbReference>
<gene>
    <name evidence="13" type="ORF">ZOSMA_31G00530</name>
</gene>
<evidence type="ECO:0000256" key="8">
    <source>
        <dbReference type="ARBA" id="ARBA00023170"/>
    </source>
</evidence>
<protein>
    <submittedName>
        <fullName evidence="13">Protein kinase</fullName>
    </submittedName>
</protein>
<evidence type="ECO:0000256" key="10">
    <source>
        <dbReference type="SAM" id="Phobius"/>
    </source>
</evidence>
<dbReference type="SMART" id="SM00220">
    <property type="entry name" value="S_TKc"/>
    <property type="match status" value="1"/>
</dbReference>
<organism evidence="13 14">
    <name type="scientific">Zostera marina</name>
    <name type="common">Eelgrass</name>
    <dbReference type="NCBI Taxonomy" id="29655"/>
    <lineage>
        <taxon>Eukaryota</taxon>
        <taxon>Viridiplantae</taxon>
        <taxon>Streptophyta</taxon>
        <taxon>Embryophyta</taxon>
        <taxon>Tracheophyta</taxon>
        <taxon>Spermatophyta</taxon>
        <taxon>Magnoliopsida</taxon>
        <taxon>Liliopsida</taxon>
        <taxon>Zosteraceae</taxon>
        <taxon>Zostera</taxon>
    </lineage>
</organism>
<evidence type="ECO:0000256" key="7">
    <source>
        <dbReference type="ARBA" id="ARBA00023136"/>
    </source>
</evidence>
<evidence type="ECO:0000313" key="13">
    <source>
        <dbReference type="EMBL" id="KMZ65468.1"/>
    </source>
</evidence>
<evidence type="ECO:0000256" key="5">
    <source>
        <dbReference type="ARBA" id="ARBA00022737"/>
    </source>
</evidence>
<proteinExistence type="predicted"/>
<evidence type="ECO:0000259" key="12">
    <source>
        <dbReference type="PROSITE" id="PS50011"/>
    </source>
</evidence>
<dbReference type="AlphaFoldDB" id="A0A0K9P8T1"/>
<keyword evidence="5" id="KW-0677">Repeat</keyword>
<dbReference type="InterPro" id="IPR001611">
    <property type="entry name" value="Leu-rich_rpt"/>
</dbReference>
<keyword evidence="6 10" id="KW-1133">Transmembrane helix</keyword>
<dbReference type="OMA" id="YGAVPEH"/>
<keyword evidence="3 10" id="KW-0812">Transmembrane</keyword>
<dbReference type="SUPFAM" id="SSF56112">
    <property type="entry name" value="Protein kinase-like (PK-like)"/>
    <property type="match status" value="1"/>
</dbReference>
<dbReference type="OrthoDB" id="676979at2759"/>
<dbReference type="PANTHER" id="PTHR27000:SF807">
    <property type="entry name" value="PROTEIN KINASE DOMAIN-CONTAINING PROTEIN"/>
    <property type="match status" value="1"/>
</dbReference>
<dbReference type="InterPro" id="IPR000719">
    <property type="entry name" value="Prot_kinase_dom"/>
</dbReference>
<keyword evidence="13" id="KW-0808">Transferase</keyword>
<evidence type="ECO:0000256" key="9">
    <source>
        <dbReference type="ARBA" id="ARBA00023180"/>
    </source>
</evidence>
<dbReference type="GO" id="GO:0005524">
    <property type="term" value="F:ATP binding"/>
    <property type="evidence" value="ECO:0007669"/>
    <property type="project" value="InterPro"/>
</dbReference>